<comment type="caution">
    <text evidence="2">The sequence shown here is derived from an EMBL/GenBank/DDBJ whole genome shotgun (WGS) entry which is preliminary data.</text>
</comment>
<evidence type="ECO:0000313" key="3">
    <source>
        <dbReference type="Proteomes" id="UP001178507"/>
    </source>
</evidence>
<feature type="transmembrane region" description="Helical" evidence="1">
    <location>
        <begin position="411"/>
        <end position="432"/>
    </location>
</feature>
<proteinExistence type="predicted"/>
<reference evidence="2" key="1">
    <citation type="submission" date="2023-08" db="EMBL/GenBank/DDBJ databases">
        <authorList>
            <person name="Chen Y."/>
            <person name="Shah S."/>
            <person name="Dougan E. K."/>
            <person name="Thang M."/>
            <person name="Chan C."/>
        </authorList>
    </citation>
    <scope>NUCLEOTIDE SEQUENCE</scope>
</reference>
<name>A0AA36N708_9DINO</name>
<keyword evidence="1" id="KW-0472">Membrane</keyword>
<feature type="transmembrane region" description="Helical" evidence="1">
    <location>
        <begin position="358"/>
        <end position="391"/>
    </location>
</feature>
<feature type="transmembrane region" description="Helical" evidence="1">
    <location>
        <begin position="155"/>
        <end position="178"/>
    </location>
</feature>
<gene>
    <name evidence="2" type="ORF">EVOR1521_LOCUS20791</name>
</gene>
<feature type="transmembrane region" description="Helical" evidence="1">
    <location>
        <begin position="236"/>
        <end position="256"/>
    </location>
</feature>
<keyword evidence="1" id="KW-1133">Transmembrane helix</keyword>
<evidence type="ECO:0000256" key="1">
    <source>
        <dbReference type="SAM" id="Phobius"/>
    </source>
</evidence>
<evidence type="ECO:0000313" key="2">
    <source>
        <dbReference type="EMBL" id="CAJ1396592.1"/>
    </source>
</evidence>
<protein>
    <submittedName>
        <fullName evidence="2">Uncharacterized protein</fullName>
    </submittedName>
</protein>
<organism evidence="2 3">
    <name type="scientific">Effrenium voratum</name>
    <dbReference type="NCBI Taxonomy" id="2562239"/>
    <lineage>
        <taxon>Eukaryota</taxon>
        <taxon>Sar</taxon>
        <taxon>Alveolata</taxon>
        <taxon>Dinophyceae</taxon>
        <taxon>Suessiales</taxon>
        <taxon>Symbiodiniaceae</taxon>
        <taxon>Effrenium</taxon>
    </lineage>
</organism>
<dbReference type="Proteomes" id="UP001178507">
    <property type="component" value="Unassembled WGS sequence"/>
</dbReference>
<sequence length="550" mass="60527">MSEKLKAAVLQSTGVQPEGVSVAWDFAEAKHKVDTVLEQEAEDGADGHADAPPEPETALGKAEVWATDQVLHAWHVHLEHHHVGTEEVKSLLNGMSSTPIAYVVFKSQEDKVKATRAGEVTVDGKSCKLKDCKYAPEGLFWHNMAVTPEQRSGKVLMALLGLVVSCAIWTFILYIPYAFYMASFSYANGDEPGEFSEGIFICLVVGSQIGLFVVSSMGAKYAAFHSEDETQKAYTVYYNAALILNLILDLALQTYLSYLQMVGVGAHTSDGRLLGDLDSFQQIFESYPVQKSMGKLLFVYCWPCTFFVPFLAEPFAVQWLPKHLGQYIVGADKRIKGENAEKALELGEMEQGRFADCIFNVILLVCVPFISPAYLALVLGALIFSHLYLYIYDTVKVLRYVRRFNFSGPEVHWLGMQLFAIPVSILAAALVFKTNQMSGGDTLGSGYLKGYALGGACIAAAALHFVVHLALLEFVVKPMGEAEVETKDSAKYADAAKICPATYFSTNPIHCLRSKYILNHSPPQVFYAPGKEHLAKTNPAIGAYYEFHGK</sequence>
<keyword evidence="1" id="KW-0812">Transmembrane</keyword>
<feature type="transmembrane region" description="Helical" evidence="1">
    <location>
        <begin position="297"/>
        <end position="317"/>
    </location>
</feature>
<feature type="transmembrane region" description="Helical" evidence="1">
    <location>
        <begin position="452"/>
        <end position="471"/>
    </location>
</feature>
<keyword evidence="3" id="KW-1185">Reference proteome</keyword>
<feature type="transmembrane region" description="Helical" evidence="1">
    <location>
        <begin position="198"/>
        <end position="224"/>
    </location>
</feature>
<dbReference type="AlphaFoldDB" id="A0AA36N708"/>
<accession>A0AA36N708</accession>
<dbReference type="EMBL" id="CAUJNA010003237">
    <property type="protein sequence ID" value="CAJ1396592.1"/>
    <property type="molecule type" value="Genomic_DNA"/>
</dbReference>